<protein>
    <recommendedName>
        <fullName evidence="1 7">Serine--tRNA ligase</fullName>
        <ecNumber evidence="1 7">6.1.1.11</ecNumber>
    </recommendedName>
</protein>
<organism evidence="12 13">
    <name type="scientific">Candidatus Kerfeldbacteria bacterium CG15_BIG_FIL_POST_REV_8_21_14_020_45_12</name>
    <dbReference type="NCBI Taxonomy" id="2014247"/>
    <lineage>
        <taxon>Bacteria</taxon>
        <taxon>Candidatus Kerfeldiibacteriota</taxon>
    </lineage>
</organism>
<dbReference type="Gene3D" id="3.30.930.10">
    <property type="entry name" value="Bira Bifunctional Protein, Domain 2"/>
    <property type="match status" value="1"/>
</dbReference>
<dbReference type="GO" id="GO:0005524">
    <property type="term" value="F:ATP binding"/>
    <property type="evidence" value="ECO:0007669"/>
    <property type="project" value="UniProtKB-KW"/>
</dbReference>
<dbReference type="InterPro" id="IPR006195">
    <property type="entry name" value="aa-tRNA-synth_II"/>
</dbReference>
<sequence>MLDMQFIRDNAEAVAENAKLRNMPVNVQVLLELDERYRNHLQIADALRAQRNDNAERLNKIQDKSSMEAQEIIALGKGLKTKLAEVEAELAEINSELTPAKLSVPNMTHPGVPVGSDDAGNGQIAQHSEPTRFEFEPKDHVALGQELDILDFDRGSAVAGAGFYFVKGAAALLEMALVNYAMEVCRSEGFSPMITPDLAYQEILEGTGYNPRGDETQIYSIEGTDLSLIATSEIALAGYYKDHTFAAGELDEPKRIVAVSHCFRTEAGSYGRESRGLYRVHQFTKVEMFIFCQPKDSDKMHDEILRVERKIMDGLELPYRVVDCCTGDLGGSAYRKYDIEAWMPFKNDWGEVTSTSNCTDFQARRLNTKYVTDSGKRELVHTLNGTAVVSSRVPLAIMENYQQADGSIKIPTVLHPYMQGVTEIKKEAK</sequence>
<feature type="binding site" evidence="9">
    <location>
        <begin position="264"/>
        <end position="266"/>
    </location>
    <ligand>
        <name>ATP</name>
        <dbReference type="ChEBI" id="CHEBI:30616"/>
    </ligand>
</feature>
<name>A0A2M7H4M9_9BACT</name>
<dbReference type="GO" id="GO:0005737">
    <property type="term" value="C:cytoplasm"/>
    <property type="evidence" value="ECO:0007669"/>
    <property type="project" value="UniProtKB-UniRule"/>
</dbReference>
<dbReference type="GO" id="GO:0006434">
    <property type="term" value="P:seryl-tRNA aminoacylation"/>
    <property type="evidence" value="ECO:0007669"/>
    <property type="project" value="UniProtKB-UniRule"/>
</dbReference>
<dbReference type="EC" id="6.1.1.11" evidence="1 7"/>
<dbReference type="PROSITE" id="PS50862">
    <property type="entry name" value="AA_TRNA_LIGASE_II"/>
    <property type="match status" value="1"/>
</dbReference>
<keyword evidence="6" id="KW-0030">Aminoacyl-tRNA synthetase</keyword>
<dbReference type="Pfam" id="PF02403">
    <property type="entry name" value="Seryl_tRNA_N"/>
    <property type="match status" value="1"/>
</dbReference>
<evidence type="ECO:0000256" key="8">
    <source>
        <dbReference type="PIRSR" id="PIRSR001529-1"/>
    </source>
</evidence>
<dbReference type="InterPro" id="IPR015866">
    <property type="entry name" value="Ser-tRNA-synth_1_N"/>
</dbReference>
<keyword evidence="3" id="KW-0547">Nucleotide-binding</keyword>
<keyword evidence="2 12" id="KW-0436">Ligase</keyword>
<dbReference type="SUPFAM" id="SSF55681">
    <property type="entry name" value="Class II aaRS and biotin synthetases"/>
    <property type="match status" value="1"/>
</dbReference>
<feature type="domain" description="Aminoacyl-transfer RNA synthetases class-II family profile" evidence="11">
    <location>
        <begin position="139"/>
        <end position="411"/>
    </location>
</feature>
<dbReference type="InterPro" id="IPR033729">
    <property type="entry name" value="SerRS_core"/>
</dbReference>
<dbReference type="InterPro" id="IPR002317">
    <property type="entry name" value="Ser-tRNA-ligase_type_1"/>
</dbReference>
<dbReference type="PIRSF" id="PIRSF001529">
    <property type="entry name" value="Ser-tRNA-synth_IIa"/>
    <property type="match status" value="1"/>
</dbReference>
<evidence type="ECO:0000256" key="1">
    <source>
        <dbReference type="ARBA" id="ARBA00012840"/>
    </source>
</evidence>
<feature type="binding site" evidence="9">
    <location>
        <begin position="351"/>
        <end position="354"/>
    </location>
    <ligand>
        <name>ATP</name>
        <dbReference type="ChEBI" id="CHEBI:30616"/>
    </ligand>
</feature>
<evidence type="ECO:0000256" key="10">
    <source>
        <dbReference type="SAM" id="Coils"/>
    </source>
</evidence>
<evidence type="ECO:0000313" key="13">
    <source>
        <dbReference type="Proteomes" id="UP000230292"/>
    </source>
</evidence>
<dbReference type="Gene3D" id="1.10.287.40">
    <property type="entry name" value="Serine-tRNA synthetase, tRNA binding domain"/>
    <property type="match status" value="1"/>
</dbReference>
<accession>A0A2M7H4M9</accession>
<dbReference type="EMBL" id="PFGC01000019">
    <property type="protein sequence ID" value="PIW37187.1"/>
    <property type="molecule type" value="Genomic_DNA"/>
</dbReference>
<keyword evidence="10" id="KW-0175">Coiled coil</keyword>
<feature type="binding site" evidence="8">
    <location>
        <position position="231"/>
    </location>
    <ligand>
        <name>L-serine</name>
        <dbReference type="ChEBI" id="CHEBI:33384"/>
    </ligand>
</feature>
<dbReference type="InterPro" id="IPR002314">
    <property type="entry name" value="aa-tRNA-synt_IIb"/>
</dbReference>
<dbReference type="CDD" id="cd00770">
    <property type="entry name" value="SerRS_core"/>
    <property type="match status" value="1"/>
</dbReference>
<proteinExistence type="predicted"/>
<evidence type="ECO:0000256" key="5">
    <source>
        <dbReference type="ARBA" id="ARBA00022917"/>
    </source>
</evidence>
<keyword evidence="4 9" id="KW-0067">ATP-binding</keyword>
<evidence type="ECO:0000259" key="11">
    <source>
        <dbReference type="PROSITE" id="PS50862"/>
    </source>
</evidence>
<evidence type="ECO:0000313" key="12">
    <source>
        <dbReference type="EMBL" id="PIW37187.1"/>
    </source>
</evidence>
<feature type="coiled-coil region" evidence="10">
    <location>
        <begin position="44"/>
        <end position="96"/>
    </location>
</feature>
<evidence type="ECO:0000256" key="4">
    <source>
        <dbReference type="ARBA" id="ARBA00022840"/>
    </source>
</evidence>
<evidence type="ECO:0000256" key="3">
    <source>
        <dbReference type="ARBA" id="ARBA00022741"/>
    </source>
</evidence>
<evidence type="ECO:0000256" key="2">
    <source>
        <dbReference type="ARBA" id="ARBA00022598"/>
    </source>
</evidence>
<dbReference type="PRINTS" id="PR00981">
    <property type="entry name" value="TRNASYNTHSER"/>
</dbReference>
<comment type="caution">
    <text evidence="12">The sequence shown here is derived from an EMBL/GenBank/DDBJ whole genome shotgun (WGS) entry which is preliminary data.</text>
</comment>
<feature type="binding site" evidence="8">
    <location>
        <position position="264"/>
    </location>
    <ligand>
        <name>L-serine</name>
        <dbReference type="ChEBI" id="CHEBI:33384"/>
    </ligand>
</feature>
<evidence type="ECO:0000256" key="7">
    <source>
        <dbReference type="NCBIfam" id="TIGR00414"/>
    </source>
</evidence>
<feature type="binding site" evidence="8">
    <location>
        <position position="287"/>
    </location>
    <ligand>
        <name>L-serine</name>
        <dbReference type="ChEBI" id="CHEBI:33384"/>
    </ligand>
</feature>
<dbReference type="Proteomes" id="UP000230292">
    <property type="component" value="Unassembled WGS sequence"/>
</dbReference>
<gene>
    <name evidence="12" type="ORF">COW24_01435</name>
</gene>
<dbReference type="GO" id="GO:0004828">
    <property type="term" value="F:serine-tRNA ligase activity"/>
    <property type="evidence" value="ECO:0007669"/>
    <property type="project" value="UniProtKB-UniRule"/>
</dbReference>
<dbReference type="NCBIfam" id="TIGR00414">
    <property type="entry name" value="serS"/>
    <property type="match status" value="1"/>
</dbReference>
<dbReference type="AlphaFoldDB" id="A0A2M7H4M9"/>
<feature type="binding site" evidence="9">
    <location>
        <begin position="280"/>
        <end position="283"/>
    </location>
    <ligand>
        <name>ATP</name>
        <dbReference type="ChEBI" id="CHEBI:30616"/>
    </ligand>
</feature>
<reference evidence="12 13" key="1">
    <citation type="submission" date="2017-09" db="EMBL/GenBank/DDBJ databases">
        <title>Depth-based differentiation of microbial function through sediment-hosted aquifers and enrichment of novel symbionts in the deep terrestrial subsurface.</title>
        <authorList>
            <person name="Probst A.J."/>
            <person name="Ladd B."/>
            <person name="Jarett J.K."/>
            <person name="Geller-Mcgrath D.E."/>
            <person name="Sieber C.M."/>
            <person name="Emerson J.B."/>
            <person name="Anantharaman K."/>
            <person name="Thomas B.C."/>
            <person name="Malmstrom R."/>
            <person name="Stieglmeier M."/>
            <person name="Klingl A."/>
            <person name="Woyke T."/>
            <person name="Ryan C.M."/>
            <person name="Banfield J.F."/>
        </authorList>
    </citation>
    <scope>NUCLEOTIDE SEQUENCE [LARGE SCALE GENOMIC DNA]</scope>
    <source>
        <strain evidence="12">CG15_BIG_FIL_POST_REV_8_21_14_020_45_12</strain>
    </source>
</reference>
<dbReference type="PANTHER" id="PTHR11778">
    <property type="entry name" value="SERYL-TRNA SYNTHETASE"/>
    <property type="match status" value="1"/>
</dbReference>
<evidence type="ECO:0000256" key="6">
    <source>
        <dbReference type="ARBA" id="ARBA00023146"/>
    </source>
</evidence>
<dbReference type="InterPro" id="IPR042103">
    <property type="entry name" value="SerRS_1_N_sf"/>
</dbReference>
<dbReference type="Pfam" id="PF00587">
    <property type="entry name" value="tRNA-synt_2b"/>
    <property type="match status" value="1"/>
</dbReference>
<evidence type="ECO:0000256" key="9">
    <source>
        <dbReference type="PIRSR" id="PIRSR001529-2"/>
    </source>
</evidence>
<dbReference type="SUPFAM" id="SSF46589">
    <property type="entry name" value="tRNA-binding arm"/>
    <property type="match status" value="1"/>
</dbReference>
<feature type="site" description="Important for serine binding" evidence="8">
    <location>
        <position position="386"/>
    </location>
</feature>
<dbReference type="InterPro" id="IPR045864">
    <property type="entry name" value="aa-tRNA-synth_II/BPL/LPL"/>
</dbReference>
<feature type="binding site" evidence="8">
    <location>
        <position position="384"/>
    </location>
    <ligand>
        <name>L-serine</name>
        <dbReference type="ChEBI" id="CHEBI:33384"/>
    </ligand>
</feature>
<dbReference type="InterPro" id="IPR010978">
    <property type="entry name" value="tRNA-bd_arm"/>
</dbReference>
<keyword evidence="5" id="KW-0648">Protein biosynthesis</keyword>